<dbReference type="Proteomes" id="UP000823890">
    <property type="component" value="Unassembled WGS sequence"/>
</dbReference>
<evidence type="ECO:0000313" key="3">
    <source>
        <dbReference type="EMBL" id="HJC34229.1"/>
    </source>
</evidence>
<dbReference type="PANTHER" id="PTHR37841:SF1">
    <property type="entry name" value="DUF3298 DOMAIN-CONTAINING PROTEIN"/>
    <property type="match status" value="1"/>
</dbReference>
<keyword evidence="1" id="KW-0472">Membrane</keyword>
<reference evidence="3" key="2">
    <citation type="submission" date="2021-04" db="EMBL/GenBank/DDBJ databases">
        <authorList>
            <person name="Gilroy R."/>
        </authorList>
    </citation>
    <scope>NUCLEOTIDE SEQUENCE</scope>
    <source>
        <strain evidence="3">ChiW19-954</strain>
    </source>
</reference>
<dbReference type="PANTHER" id="PTHR37841">
    <property type="entry name" value="GLR2918 PROTEIN"/>
    <property type="match status" value="1"/>
</dbReference>
<dbReference type="EMBL" id="DWWO01000080">
    <property type="protein sequence ID" value="HJC34229.1"/>
    <property type="molecule type" value="Genomic_DNA"/>
</dbReference>
<keyword evidence="1" id="KW-0812">Transmembrane</keyword>
<gene>
    <name evidence="3" type="ORF">H9758_06485</name>
</gene>
<dbReference type="AlphaFoldDB" id="A0A9D2STX3"/>
<name>A0A9D2STX3_9FIRM</name>
<reference evidence="3" key="1">
    <citation type="journal article" date="2021" name="PeerJ">
        <title>Extensive microbial diversity within the chicken gut microbiome revealed by metagenomics and culture.</title>
        <authorList>
            <person name="Gilroy R."/>
            <person name="Ravi A."/>
            <person name="Getino M."/>
            <person name="Pursley I."/>
            <person name="Horton D.L."/>
            <person name="Alikhan N.F."/>
            <person name="Baker D."/>
            <person name="Gharbi K."/>
            <person name="Hall N."/>
            <person name="Watson M."/>
            <person name="Adriaenssens E.M."/>
            <person name="Foster-Nyarko E."/>
            <person name="Jarju S."/>
            <person name="Secka A."/>
            <person name="Antonio M."/>
            <person name="Oren A."/>
            <person name="Chaudhuri R.R."/>
            <person name="La Ragione R."/>
            <person name="Hildebrand F."/>
            <person name="Pallen M.J."/>
        </authorList>
    </citation>
    <scope>NUCLEOTIDE SEQUENCE</scope>
    <source>
        <strain evidence="3">ChiW19-954</strain>
    </source>
</reference>
<organism evidence="3 4">
    <name type="scientific">Candidatus Mediterraneibacter faecipullorum</name>
    <dbReference type="NCBI Taxonomy" id="2838670"/>
    <lineage>
        <taxon>Bacteria</taxon>
        <taxon>Bacillati</taxon>
        <taxon>Bacillota</taxon>
        <taxon>Clostridia</taxon>
        <taxon>Lachnospirales</taxon>
        <taxon>Lachnospiraceae</taxon>
        <taxon>Mediterraneibacter</taxon>
    </lineage>
</organism>
<dbReference type="Pfam" id="PF13240">
    <property type="entry name" value="Zn_Ribbon_1"/>
    <property type="match status" value="1"/>
</dbReference>
<dbReference type="InterPro" id="IPR026870">
    <property type="entry name" value="Zinc_ribbon_dom"/>
</dbReference>
<accession>A0A9D2STX3</accession>
<proteinExistence type="predicted"/>
<protein>
    <submittedName>
        <fullName evidence="3">WG repeat-containing protein</fullName>
    </submittedName>
</protein>
<dbReference type="InterPro" id="IPR032774">
    <property type="entry name" value="WG_beta_rep"/>
</dbReference>
<evidence type="ECO:0000259" key="2">
    <source>
        <dbReference type="Pfam" id="PF13240"/>
    </source>
</evidence>
<keyword evidence="1" id="KW-1133">Transmembrane helix</keyword>
<evidence type="ECO:0000313" key="4">
    <source>
        <dbReference type="Proteomes" id="UP000823890"/>
    </source>
</evidence>
<feature type="domain" description="Zinc-ribbon" evidence="2">
    <location>
        <begin position="2"/>
        <end position="23"/>
    </location>
</feature>
<comment type="caution">
    <text evidence="3">The sequence shown here is derived from an EMBL/GenBank/DDBJ whole genome shotgun (WGS) entry which is preliminary data.</text>
</comment>
<feature type="transmembrane region" description="Helical" evidence="1">
    <location>
        <begin position="61"/>
        <end position="82"/>
    </location>
</feature>
<evidence type="ECO:0000256" key="1">
    <source>
        <dbReference type="SAM" id="Phobius"/>
    </source>
</evidence>
<sequence length="502" mass="56668">MYCDKCGKELSGKEKFCPKCGKAVGGMQAEMLKNIKWENMKKEPWSVSTNTRAHKRGKKNAIVALCLIIILLVGSVGVFSFLKSLEQYKYLAVVENEEGLYGCINENDKEIIECKYDLITINEDHIIVWTEKEGTGETSEYDKGVLDTEGNVIIPIEYPEVSSFNVDGETVFALAEQVGIDEEGEPILNWGFADAQGNMITEFEYQYVTAASPSLSSSEEQGVILVSSHVENDTEDGYLYGAINNRGEKVIPLDSQYINPWQSIGNSGLLTVERKSGGEWKSGFINYRNETVLPFEYDEARNFMDNGLAAVKKGEKWGYIDREGNMIIPCRYDNAYDFAENGMARVESGDTTIYINEKGEKIIEGDWNFAYDFDENGFARVEGENGDGLIDEQGEEVFSCSYDSIYSGNDMYVAWDSYNCNVIDSGREERYDSLEDAVRGSYDYVGGMGDNGWLVAGRLREDSEKQNEYECDYIDENGNVRLPLSEKYTYAWPFERIKQSND</sequence>
<dbReference type="SUPFAM" id="SSF69360">
    <property type="entry name" value="Cell wall binding repeat"/>
    <property type="match status" value="1"/>
</dbReference>
<dbReference type="Pfam" id="PF14903">
    <property type="entry name" value="WG_beta_rep"/>
    <property type="match status" value="6"/>
</dbReference>